<evidence type="ECO:0000256" key="1">
    <source>
        <dbReference type="SAM" id="SignalP"/>
    </source>
</evidence>
<gene>
    <name evidence="2" type="ORF">V6590_02990</name>
</gene>
<proteinExistence type="predicted"/>
<name>A0ABU8BQY1_9RHOB</name>
<reference evidence="2" key="1">
    <citation type="submission" date="2024-02" db="EMBL/GenBank/DDBJ databases">
        <title>Genome sequences of strain Gemmobacter sp. JM10B15.</title>
        <authorList>
            <person name="Zhang M."/>
        </authorList>
    </citation>
    <scope>NUCLEOTIDE SEQUENCE</scope>
    <source>
        <strain evidence="2">JM10B15</strain>
    </source>
</reference>
<evidence type="ECO:0000313" key="3">
    <source>
        <dbReference type="Proteomes" id="UP001431963"/>
    </source>
</evidence>
<keyword evidence="1" id="KW-0732">Signal</keyword>
<evidence type="ECO:0008006" key="4">
    <source>
        <dbReference type="Google" id="ProtNLM"/>
    </source>
</evidence>
<keyword evidence="3" id="KW-1185">Reference proteome</keyword>
<dbReference type="RefSeq" id="WP_335419269.1">
    <property type="nucleotide sequence ID" value="NZ_JBALHR010000001.1"/>
</dbReference>
<dbReference type="Proteomes" id="UP001431963">
    <property type="component" value="Unassembled WGS sequence"/>
</dbReference>
<dbReference type="EMBL" id="JBALHR010000001">
    <property type="protein sequence ID" value="MEH7827100.1"/>
    <property type="molecule type" value="Genomic_DNA"/>
</dbReference>
<comment type="caution">
    <text evidence="2">The sequence shown here is derived from an EMBL/GenBank/DDBJ whole genome shotgun (WGS) entry which is preliminary data.</text>
</comment>
<feature type="signal peptide" evidence="1">
    <location>
        <begin position="1"/>
        <end position="20"/>
    </location>
</feature>
<organism evidence="2 3">
    <name type="scientific">Gemmobacter denitrificans</name>
    <dbReference type="NCBI Taxonomy" id="3123040"/>
    <lineage>
        <taxon>Bacteria</taxon>
        <taxon>Pseudomonadati</taxon>
        <taxon>Pseudomonadota</taxon>
        <taxon>Alphaproteobacteria</taxon>
        <taxon>Rhodobacterales</taxon>
        <taxon>Paracoccaceae</taxon>
        <taxon>Gemmobacter</taxon>
    </lineage>
</organism>
<sequence>MARLIILSLIAVLCAAPAHADPLTAIFALTANGVGFGAAAWAVLGSSITQLLGSFVLSQIGLALTKPKAQNLLRELQQPNALPVYRYVYGTTRASGTPAPLRVKGSILYACYLLNSRPSVGPFTVLFDKREVEPTGDPYDFTGSGGATATNDPFSGHVKYWIGRGEQTSPPAQILSEAPELFESTDGWQGRTVLWVRLDAGKSKSRADRWPSAPPEVLVDGDWSLVWDPRDAGQDPDDPSTWEFSNNAALCTLDALRQNPLAAYDDRNVWLDTFEWAADVCDDGVAVKAGGTIPLAANGTLAFAEGSELEDQLEPLLTAGGLQWVRARGQLGVIPPVAQDIALTITDILSNGPARFSAGASRDSLATHAAGKFVAPDREYELTDLPVFEIDGALAADGGLQRLIQPQFDMVTDHRQAQYLQAILARQRRRQRTMTASFPPEAFDAVAGSWVELDLPSPWTNRSGIYQVESISPVFTDDEAGVVCRIEATLREISASLYDWTPADDEQDVETYDHDATVTTLEPPGDISTTSGADVVIEAWGEVRPRVRFQFDPSPSPSVIQYEWQWRETGGDWTDGGVIDAEVQDGFDQVFGFLDNVSDTETYEIRVRAQAPGKVSEWVTETAIVVSTGVPRWLADWEDAIYQINRADIFDLSEIYTLTRAGSATYVDASGVLQTAASNVARLDYATGTRALLVEPAGANAWTYSQEIDNAAWTKTRTTVTANAGNAPDGTATADKMVEDSTTGQHYVRRARTFASGTAAHFSLFAKAAGRSSIRVRCSGSGMTTRTADVNLSTGGVTIVAGAPTVTAYALADGWYWITFSFTPNASPSGFFDVFLLNATDSYTGDGSSGALIWGLQDGAGSYIATTGSTGPRAADVIAMRGFSGVLDLVATYGDGTTESFADVAVTPGFWPALTQTRIRRLVGTP</sequence>
<protein>
    <recommendedName>
        <fullName evidence="4">Tip attachment protein J domain-containing protein</fullName>
    </recommendedName>
</protein>
<evidence type="ECO:0000313" key="2">
    <source>
        <dbReference type="EMBL" id="MEH7827100.1"/>
    </source>
</evidence>
<feature type="chain" id="PRO_5047377643" description="Tip attachment protein J domain-containing protein" evidence="1">
    <location>
        <begin position="21"/>
        <end position="926"/>
    </location>
</feature>
<accession>A0ABU8BQY1</accession>